<evidence type="ECO:0000313" key="5">
    <source>
        <dbReference type="Proteomes" id="UP000253606"/>
    </source>
</evidence>
<feature type="transmembrane region" description="Helical" evidence="2">
    <location>
        <begin position="96"/>
        <end position="119"/>
    </location>
</feature>
<dbReference type="PANTHER" id="PTHR43592:SF15">
    <property type="entry name" value="CAAX AMINO TERMINAL PROTEASE FAMILY PROTEIN"/>
    <property type="match status" value="1"/>
</dbReference>
<dbReference type="GO" id="GO:0006508">
    <property type="term" value="P:proteolysis"/>
    <property type="evidence" value="ECO:0007669"/>
    <property type="project" value="UniProtKB-KW"/>
</dbReference>
<feature type="domain" description="CAAX prenyl protease 2/Lysostaphin resistance protein A-like" evidence="3">
    <location>
        <begin position="178"/>
        <end position="287"/>
    </location>
</feature>
<proteinExistence type="predicted"/>
<feature type="transmembrane region" description="Helical" evidence="2">
    <location>
        <begin position="249"/>
        <end position="268"/>
    </location>
</feature>
<feature type="transmembrane region" description="Helical" evidence="2">
    <location>
        <begin position="51"/>
        <end position="76"/>
    </location>
</feature>
<keyword evidence="5" id="KW-1185">Reference proteome</keyword>
<feature type="transmembrane region" description="Helical" evidence="2">
    <location>
        <begin position="223"/>
        <end position="243"/>
    </location>
</feature>
<dbReference type="RefSeq" id="WP_114208407.1">
    <property type="nucleotide sequence ID" value="NZ_CP030840.1"/>
</dbReference>
<keyword evidence="4" id="KW-0645">Protease</keyword>
<organism evidence="4 5">
    <name type="scientific">Acidisarcina polymorpha</name>
    <dbReference type="NCBI Taxonomy" id="2211140"/>
    <lineage>
        <taxon>Bacteria</taxon>
        <taxon>Pseudomonadati</taxon>
        <taxon>Acidobacteriota</taxon>
        <taxon>Terriglobia</taxon>
        <taxon>Terriglobales</taxon>
        <taxon>Acidobacteriaceae</taxon>
        <taxon>Acidisarcina</taxon>
    </lineage>
</organism>
<dbReference type="KEGG" id="abas:ACPOL_4136"/>
<keyword evidence="2" id="KW-0472">Membrane</keyword>
<reference evidence="4 5" key="1">
    <citation type="journal article" date="2018" name="Front. Microbiol.">
        <title>Hydrolytic Capabilities as a Key to Environmental Success: Chitinolytic and Cellulolytic Acidobacteria From Acidic Sub-arctic Soils and Boreal Peatlands.</title>
        <authorList>
            <person name="Belova S.E."/>
            <person name="Ravin N.V."/>
            <person name="Pankratov T.A."/>
            <person name="Rakitin A.L."/>
            <person name="Ivanova A.A."/>
            <person name="Beletsky A.V."/>
            <person name="Mardanov A.V."/>
            <person name="Sinninghe Damste J.S."/>
            <person name="Dedysh S.N."/>
        </authorList>
    </citation>
    <scope>NUCLEOTIDE SEQUENCE [LARGE SCALE GENOMIC DNA]</scope>
    <source>
        <strain evidence="4 5">SBC82</strain>
    </source>
</reference>
<name>A0A2Z5G2I1_9BACT</name>
<accession>A0A2Z5G2I1</accession>
<keyword evidence="2" id="KW-1133">Transmembrane helix</keyword>
<evidence type="ECO:0000256" key="1">
    <source>
        <dbReference type="SAM" id="MobiDB-lite"/>
    </source>
</evidence>
<dbReference type="OrthoDB" id="113141at2"/>
<feature type="compositionally biased region" description="Polar residues" evidence="1">
    <location>
        <begin position="1"/>
        <end position="14"/>
    </location>
</feature>
<evidence type="ECO:0000313" key="4">
    <source>
        <dbReference type="EMBL" id="AXC13413.1"/>
    </source>
</evidence>
<feature type="transmembrane region" description="Helical" evidence="2">
    <location>
        <begin position="139"/>
        <end position="160"/>
    </location>
</feature>
<evidence type="ECO:0000256" key="2">
    <source>
        <dbReference type="SAM" id="Phobius"/>
    </source>
</evidence>
<dbReference type="Pfam" id="PF02517">
    <property type="entry name" value="Rce1-like"/>
    <property type="match status" value="1"/>
</dbReference>
<feature type="region of interest" description="Disordered" evidence="1">
    <location>
        <begin position="1"/>
        <end position="25"/>
    </location>
</feature>
<dbReference type="GO" id="GO:0080120">
    <property type="term" value="P:CAAX-box protein maturation"/>
    <property type="evidence" value="ECO:0007669"/>
    <property type="project" value="UniProtKB-ARBA"/>
</dbReference>
<dbReference type="InterPro" id="IPR003675">
    <property type="entry name" value="Rce1/LyrA-like_dom"/>
</dbReference>
<dbReference type="Proteomes" id="UP000253606">
    <property type="component" value="Chromosome"/>
</dbReference>
<dbReference type="PANTHER" id="PTHR43592">
    <property type="entry name" value="CAAX AMINO TERMINAL PROTEASE"/>
    <property type="match status" value="1"/>
</dbReference>
<feature type="transmembrane region" description="Helical" evidence="2">
    <location>
        <begin position="180"/>
        <end position="202"/>
    </location>
</feature>
<feature type="transmembrane region" description="Helical" evidence="2">
    <location>
        <begin position="275"/>
        <end position="296"/>
    </location>
</feature>
<sequence>MLDPVSQTDWNLGTNLPPDQGGQPELEPILNRYAEEFAGPPLSRFEDIPGLVHTCLFFILAILILFAGELATVAIGHQLPPFRHESYLSLASDARLMIPAQALQYLILLGLTTVIFGAIWHHPFWKAIQWNFPAVGKRWIVLLAVGILLGLASSLASNYLPMPKEAPILNDLMHSTTGAWLMFVFGTTCAPLIEELAFRGFLLPSLTNTFRRWERSHRISHAAAAMVGIPVSILLTSAPFALLHSLQVSYAWAPVLLIGFVSIALCIVRLAMNSLAASTLVHATYNFCLFAGMLVASDGFRHLDKLNS</sequence>
<dbReference type="AlphaFoldDB" id="A0A2Z5G2I1"/>
<gene>
    <name evidence="4" type="ORF">ACPOL_4136</name>
</gene>
<protein>
    <submittedName>
        <fullName evidence="4">CAAX amino terminal protease family</fullName>
    </submittedName>
</protein>
<keyword evidence="2" id="KW-0812">Transmembrane</keyword>
<dbReference type="EMBL" id="CP030840">
    <property type="protein sequence ID" value="AXC13413.1"/>
    <property type="molecule type" value="Genomic_DNA"/>
</dbReference>
<keyword evidence="4" id="KW-0378">Hydrolase</keyword>
<dbReference type="GO" id="GO:0004175">
    <property type="term" value="F:endopeptidase activity"/>
    <property type="evidence" value="ECO:0007669"/>
    <property type="project" value="UniProtKB-ARBA"/>
</dbReference>
<evidence type="ECO:0000259" key="3">
    <source>
        <dbReference type="Pfam" id="PF02517"/>
    </source>
</evidence>